<dbReference type="RefSeq" id="WP_064629145.1">
    <property type="nucleotide sequence ID" value="NZ_LQYE01000008.1"/>
</dbReference>
<dbReference type="Proteomes" id="UP000186919">
    <property type="component" value="Unassembled WGS sequence"/>
</dbReference>
<evidence type="ECO:0000313" key="2">
    <source>
        <dbReference type="EMBL" id="OAT69248.1"/>
    </source>
</evidence>
<dbReference type="PANTHER" id="PTHR37314:SF4">
    <property type="entry name" value="UPF0700 TRANSMEMBRANE PROTEIN YOAK"/>
    <property type="match status" value="1"/>
</dbReference>
<dbReference type="Pfam" id="PF06912">
    <property type="entry name" value="DUF1275"/>
    <property type="match status" value="1"/>
</dbReference>
<evidence type="ECO:0008006" key="4">
    <source>
        <dbReference type="Google" id="ProtNLM"/>
    </source>
</evidence>
<feature type="transmembrane region" description="Helical" evidence="1">
    <location>
        <begin position="112"/>
        <end position="130"/>
    </location>
</feature>
<keyword evidence="1" id="KW-0812">Transmembrane</keyword>
<dbReference type="PANTHER" id="PTHR37314">
    <property type="entry name" value="SLR0142 PROTEIN"/>
    <property type="match status" value="1"/>
</dbReference>
<protein>
    <recommendedName>
        <fullName evidence="4">DUF1275 family protein</fullName>
    </recommendedName>
</protein>
<dbReference type="AlphaFoldDB" id="A0A179VBI1"/>
<evidence type="ECO:0000313" key="3">
    <source>
        <dbReference type="Proteomes" id="UP000186919"/>
    </source>
</evidence>
<dbReference type="InterPro" id="IPR010699">
    <property type="entry name" value="DUF1275"/>
</dbReference>
<gene>
    <name evidence="2" type="ORF">AWB85_22455</name>
</gene>
<proteinExistence type="predicted"/>
<dbReference type="EMBL" id="LQYE01000008">
    <property type="protein sequence ID" value="OAT69248.1"/>
    <property type="molecule type" value="Genomic_DNA"/>
</dbReference>
<feature type="transmembrane region" description="Helical" evidence="1">
    <location>
        <begin position="195"/>
        <end position="214"/>
    </location>
</feature>
<feature type="transmembrane region" description="Helical" evidence="1">
    <location>
        <begin position="88"/>
        <end position="106"/>
    </location>
</feature>
<reference evidence="2 3" key="1">
    <citation type="submission" date="2016-01" db="EMBL/GenBank/DDBJ databases">
        <title>Mycobacterium immunogenum strain CD11_6 genome sequencing and assembly.</title>
        <authorList>
            <person name="Kaur G."/>
            <person name="Nair G.R."/>
            <person name="Mayilraj S."/>
        </authorList>
    </citation>
    <scope>NUCLEOTIDE SEQUENCE [LARGE SCALE GENOMIC DNA]</scope>
    <source>
        <strain evidence="2 3">CD11-6</strain>
    </source>
</reference>
<name>A0A179VBI1_9MYCO</name>
<feature type="transmembrane region" description="Helical" evidence="1">
    <location>
        <begin position="169"/>
        <end position="189"/>
    </location>
</feature>
<organism evidence="2 3">
    <name type="scientific">Mycobacteroides immunogenum</name>
    <dbReference type="NCBI Taxonomy" id="83262"/>
    <lineage>
        <taxon>Bacteria</taxon>
        <taxon>Bacillati</taxon>
        <taxon>Actinomycetota</taxon>
        <taxon>Actinomycetes</taxon>
        <taxon>Mycobacteriales</taxon>
        <taxon>Mycobacteriaceae</taxon>
        <taxon>Mycobacteroides</taxon>
    </lineage>
</organism>
<keyword evidence="1" id="KW-1133">Transmembrane helix</keyword>
<keyword evidence="1" id="KW-0472">Membrane</keyword>
<feature type="transmembrane region" description="Helical" evidence="1">
    <location>
        <begin position="60"/>
        <end position="76"/>
    </location>
</feature>
<comment type="caution">
    <text evidence="2">The sequence shown here is derived from an EMBL/GenBank/DDBJ whole genome shotgun (WGS) entry which is preliminary data.</text>
</comment>
<evidence type="ECO:0000256" key="1">
    <source>
        <dbReference type="SAM" id="Phobius"/>
    </source>
</evidence>
<accession>A0A179VBI1</accession>
<sequence>MDDFAPTRTLRFALVLTLSSGFMDAYTYLARGGAFAITQTGNMVLFAVDAATRNWDDARAHVWPIPAFMLGIAMAARIEAGHTRLAHPLRWAVGAQVVALIIIGFLPASTPHGFITVPIAFLGAVQIGLFRTVGDLTYMPAATTGNLMRFVQQIYDALTRRSSPAWQAARIYGALISSFAGGAVAGAFATQAWDIHASWAAAGIATVMLIMLIIDPVRTSE</sequence>